<dbReference type="EMBL" id="CAXHTB010000015">
    <property type="protein sequence ID" value="CAL0321620.1"/>
    <property type="molecule type" value="Genomic_DNA"/>
</dbReference>
<dbReference type="CDD" id="cd20289">
    <property type="entry name" value="cupin_ADO"/>
    <property type="match status" value="1"/>
</dbReference>
<keyword evidence="5" id="KW-0560">Oxidoreductase</keyword>
<dbReference type="GO" id="GO:0017172">
    <property type="term" value="F:cysteine dioxygenase activity"/>
    <property type="evidence" value="ECO:0007669"/>
    <property type="project" value="UniProtKB-EC"/>
</dbReference>
<dbReference type="Pfam" id="PF07847">
    <property type="entry name" value="PCO_ADO"/>
    <property type="match status" value="1"/>
</dbReference>
<dbReference type="PANTHER" id="PTHR22966">
    <property type="entry name" value="2-AMINOETHANETHIOL DIOXYGENASE"/>
    <property type="match status" value="1"/>
</dbReference>
<dbReference type="SUPFAM" id="SSF51182">
    <property type="entry name" value="RmlC-like cupins"/>
    <property type="match status" value="1"/>
</dbReference>
<keyword evidence="4" id="KW-0479">Metal-binding</keyword>
<dbReference type="InterPro" id="IPR012864">
    <property type="entry name" value="PCO/ADO"/>
</dbReference>
<evidence type="ECO:0000256" key="6">
    <source>
        <dbReference type="ARBA" id="ARBA00023004"/>
    </source>
</evidence>
<comment type="catalytic activity">
    <reaction evidence="7">
        <text>L-cysteine + O2 = 3-sulfino-L-alanine + H(+)</text>
        <dbReference type="Rhea" id="RHEA:20441"/>
        <dbReference type="ChEBI" id="CHEBI:15378"/>
        <dbReference type="ChEBI" id="CHEBI:15379"/>
        <dbReference type="ChEBI" id="CHEBI:35235"/>
        <dbReference type="ChEBI" id="CHEBI:61085"/>
        <dbReference type="EC" id="1.13.11.20"/>
    </reaction>
    <physiologicalReaction direction="left-to-right" evidence="7">
        <dbReference type="Rhea" id="RHEA:20442"/>
    </physiologicalReaction>
</comment>
<evidence type="ECO:0000313" key="9">
    <source>
        <dbReference type="Proteomes" id="UP001497480"/>
    </source>
</evidence>
<evidence type="ECO:0000256" key="3">
    <source>
        <dbReference type="ARBA" id="ARBA00013133"/>
    </source>
</evidence>
<dbReference type="Proteomes" id="UP001497480">
    <property type="component" value="Unassembled WGS sequence"/>
</dbReference>
<evidence type="ECO:0000256" key="7">
    <source>
        <dbReference type="ARBA" id="ARBA00024284"/>
    </source>
</evidence>
<keyword evidence="6" id="KW-0408">Iron</keyword>
<keyword evidence="9" id="KW-1185">Reference proteome</keyword>
<dbReference type="GO" id="GO:0070483">
    <property type="term" value="P:detection of hypoxia"/>
    <property type="evidence" value="ECO:0007669"/>
    <property type="project" value="UniProtKB-ARBA"/>
</dbReference>
<comment type="cofactor">
    <cofactor evidence="1">
        <name>Fe(2+)</name>
        <dbReference type="ChEBI" id="CHEBI:29033"/>
    </cofactor>
</comment>
<comment type="caution">
    <text evidence="8">The sequence shown here is derived from an EMBL/GenBank/DDBJ whole genome shotgun (WGS) entry which is preliminary data.</text>
</comment>
<dbReference type="AlphaFoldDB" id="A0AAV1XIT3"/>
<evidence type="ECO:0000256" key="4">
    <source>
        <dbReference type="ARBA" id="ARBA00022723"/>
    </source>
</evidence>
<name>A0AAV1XIT3_LUPLU</name>
<dbReference type="PANTHER" id="PTHR22966:SF63">
    <property type="entry name" value="CYSTEINE DIOXYGENASE"/>
    <property type="match status" value="1"/>
</dbReference>
<evidence type="ECO:0000256" key="2">
    <source>
        <dbReference type="ARBA" id="ARBA00006622"/>
    </source>
</evidence>
<dbReference type="GO" id="GO:0046872">
    <property type="term" value="F:metal ion binding"/>
    <property type="evidence" value="ECO:0007669"/>
    <property type="project" value="UniProtKB-KW"/>
</dbReference>
<dbReference type="InterPro" id="IPR014710">
    <property type="entry name" value="RmlC-like_jellyroll"/>
</dbReference>
<gene>
    <name evidence="8" type="ORF">LLUT_LOCUS22680</name>
</gene>
<evidence type="ECO:0000256" key="1">
    <source>
        <dbReference type="ARBA" id="ARBA00001954"/>
    </source>
</evidence>
<organism evidence="8 9">
    <name type="scientific">Lupinus luteus</name>
    <name type="common">European yellow lupine</name>
    <dbReference type="NCBI Taxonomy" id="3873"/>
    <lineage>
        <taxon>Eukaryota</taxon>
        <taxon>Viridiplantae</taxon>
        <taxon>Streptophyta</taxon>
        <taxon>Embryophyta</taxon>
        <taxon>Tracheophyta</taxon>
        <taxon>Spermatophyta</taxon>
        <taxon>Magnoliopsida</taxon>
        <taxon>eudicotyledons</taxon>
        <taxon>Gunneridae</taxon>
        <taxon>Pentapetalae</taxon>
        <taxon>rosids</taxon>
        <taxon>fabids</taxon>
        <taxon>Fabales</taxon>
        <taxon>Fabaceae</taxon>
        <taxon>Papilionoideae</taxon>
        <taxon>50 kb inversion clade</taxon>
        <taxon>genistoids sensu lato</taxon>
        <taxon>core genistoids</taxon>
        <taxon>Genisteae</taxon>
        <taxon>Lupinus</taxon>
    </lineage>
</organism>
<protein>
    <recommendedName>
        <fullName evidence="3">cysteine dioxygenase</fullName>
        <ecNumber evidence="3">1.13.11.20</ecNumber>
    </recommendedName>
</protein>
<dbReference type="Gene3D" id="2.60.120.10">
    <property type="entry name" value="Jelly Rolls"/>
    <property type="match status" value="1"/>
</dbReference>
<reference evidence="8 9" key="1">
    <citation type="submission" date="2024-03" db="EMBL/GenBank/DDBJ databases">
        <authorList>
            <person name="Martinez-Hernandez J."/>
        </authorList>
    </citation>
    <scope>NUCLEOTIDE SEQUENCE [LARGE SCALE GENOMIC DNA]</scope>
</reference>
<proteinExistence type="inferred from homology"/>
<evidence type="ECO:0000256" key="5">
    <source>
        <dbReference type="ARBA" id="ARBA00023002"/>
    </source>
</evidence>
<sequence>MLMKQGEEKIHVRKVGYVKRDITKKRKPYHRVKKPPMFKTPRLLQKLFASCRETFKGPATVPSPQDVHKLAHILDNMKPEDVGLSKDLQFFKPGGIVKENPRVTYTTIYQCDNFSLCIFFLPTNGVIPLHNHPGMTVFSKLLLGEMHIKSYDWVDPEVSHNMLQQSSQMRLAKLKANNVYKAPCDTSVLYPKTGGNMHEFRAITPCAVLDVIGPPYSKEDDRDCSYYKDHPYTDFPNREIGEVKDENDCYGWLEEIEMPQNSQMDRIEYMGPPIIDHNIYSIP</sequence>
<dbReference type="EC" id="1.13.11.20" evidence="3"/>
<dbReference type="InterPro" id="IPR011051">
    <property type="entry name" value="RmlC_Cupin_sf"/>
</dbReference>
<comment type="similarity">
    <text evidence="2">Belongs to the cysteine dioxygenase family.</text>
</comment>
<accession>A0AAV1XIT3</accession>
<evidence type="ECO:0000313" key="8">
    <source>
        <dbReference type="EMBL" id="CAL0321620.1"/>
    </source>
</evidence>